<protein>
    <submittedName>
        <fullName evidence="5">DUF4479 and tRNA-binding domain-containing protein</fullName>
    </submittedName>
</protein>
<dbReference type="AlphaFoldDB" id="A0A9E2NVW7"/>
<evidence type="ECO:0000313" key="6">
    <source>
        <dbReference type="Proteomes" id="UP000824247"/>
    </source>
</evidence>
<dbReference type="InterPro" id="IPR033714">
    <property type="entry name" value="tRNA_bind_bactPheRS"/>
</dbReference>
<gene>
    <name evidence="5" type="ORF">H9897_01730</name>
</gene>
<keyword evidence="2 3" id="KW-0694">RNA-binding</keyword>
<dbReference type="SUPFAM" id="SSF50249">
    <property type="entry name" value="Nucleic acid-binding proteins"/>
    <property type="match status" value="1"/>
</dbReference>
<dbReference type="InterPro" id="IPR012340">
    <property type="entry name" value="NA-bd_OB-fold"/>
</dbReference>
<comment type="caution">
    <text evidence="5">The sequence shown here is derived from an EMBL/GenBank/DDBJ whole genome shotgun (WGS) entry which is preliminary data.</text>
</comment>
<name>A0A9E2NVW7_9BACT</name>
<dbReference type="InterPro" id="IPR037154">
    <property type="entry name" value="YtpR-like_sf"/>
</dbReference>
<evidence type="ECO:0000259" key="4">
    <source>
        <dbReference type="PROSITE" id="PS50886"/>
    </source>
</evidence>
<accession>A0A9E2NVW7</accession>
<dbReference type="NCBIfam" id="NF045760">
    <property type="entry name" value="YtpR"/>
    <property type="match status" value="1"/>
</dbReference>
<dbReference type="GO" id="GO:0000049">
    <property type="term" value="F:tRNA binding"/>
    <property type="evidence" value="ECO:0007669"/>
    <property type="project" value="UniProtKB-UniRule"/>
</dbReference>
<sequence length="194" mass="21810">MNLFYNKNSLNDTLLIALNNNVVDLVETHENFTILFSKKELVAINIFNVSNYIDLPEGYLFPNKEICEFVLKLTNINLANYFSPTLIIAKIEECEDIPNTHLHKCLVNLGYKNIQVVCGAKNARKNLITVCACENTFLPNGTYISNGELMGIKSYGMLCSDKELGLSDISHGIIELDENSNIGEPFLKVYANEH</sequence>
<dbReference type="PROSITE" id="PS50886">
    <property type="entry name" value="TRBD"/>
    <property type="match status" value="1"/>
</dbReference>
<evidence type="ECO:0000256" key="3">
    <source>
        <dbReference type="PROSITE-ProRule" id="PRU00209"/>
    </source>
</evidence>
<dbReference type="Proteomes" id="UP000824247">
    <property type="component" value="Unassembled WGS sequence"/>
</dbReference>
<dbReference type="Pfam" id="PF01588">
    <property type="entry name" value="tRNA_bind"/>
    <property type="match status" value="1"/>
</dbReference>
<dbReference type="CDD" id="cd02796">
    <property type="entry name" value="tRNA_bind_bactPheRS"/>
    <property type="match status" value="1"/>
</dbReference>
<dbReference type="InterPro" id="IPR002547">
    <property type="entry name" value="tRNA-bd_dom"/>
</dbReference>
<feature type="domain" description="TRNA-binding" evidence="4">
    <location>
        <begin position="80"/>
        <end position="187"/>
    </location>
</feature>
<proteinExistence type="predicted"/>
<evidence type="ECO:0000256" key="1">
    <source>
        <dbReference type="ARBA" id="ARBA00022555"/>
    </source>
</evidence>
<evidence type="ECO:0000313" key="5">
    <source>
        <dbReference type="EMBL" id="MBU3830852.1"/>
    </source>
</evidence>
<evidence type="ECO:0000256" key="2">
    <source>
        <dbReference type="ARBA" id="ARBA00022884"/>
    </source>
</evidence>
<dbReference type="EMBL" id="JAHLFM010000026">
    <property type="protein sequence ID" value="MBU3830852.1"/>
    <property type="molecule type" value="Genomic_DNA"/>
</dbReference>
<dbReference type="Gene3D" id="3.30.1940.10">
    <property type="entry name" value="YtpR-like"/>
    <property type="match status" value="1"/>
</dbReference>
<dbReference type="Gene3D" id="2.40.50.140">
    <property type="entry name" value="Nucleic acid-binding proteins"/>
    <property type="match status" value="1"/>
</dbReference>
<organism evidence="5 6">
    <name type="scientific">Candidatus Ureaplasma intestinipullorum</name>
    <dbReference type="NCBI Taxonomy" id="2838770"/>
    <lineage>
        <taxon>Bacteria</taxon>
        <taxon>Bacillati</taxon>
        <taxon>Mycoplasmatota</taxon>
        <taxon>Mycoplasmoidales</taxon>
        <taxon>Mycoplasmoidaceae</taxon>
        <taxon>Ureaplasma</taxon>
    </lineage>
</organism>
<keyword evidence="1 3" id="KW-0820">tRNA-binding</keyword>
<reference evidence="5" key="2">
    <citation type="submission" date="2021-04" db="EMBL/GenBank/DDBJ databases">
        <authorList>
            <person name="Gilroy R."/>
        </authorList>
    </citation>
    <scope>NUCLEOTIDE SEQUENCE</scope>
    <source>
        <strain evidence="5">A5-1222</strain>
    </source>
</reference>
<reference evidence="5" key="1">
    <citation type="journal article" date="2021" name="PeerJ">
        <title>Extensive microbial diversity within the chicken gut microbiome revealed by metagenomics and culture.</title>
        <authorList>
            <person name="Gilroy R."/>
            <person name="Ravi A."/>
            <person name="Getino M."/>
            <person name="Pursley I."/>
            <person name="Horton D.L."/>
            <person name="Alikhan N.F."/>
            <person name="Baker D."/>
            <person name="Gharbi K."/>
            <person name="Hall N."/>
            <person name="Watson M."/>
            <person name="Adriaenssens E.M."/>
            <person name="Foster-Nyarko E."/>
            <person name="Jarju S."/>
            <person name="Secka A."/>
            <person name="Antonio M."/>
            <person name="Oren A."/>
            <person name="Chaudhuri R.R."/>
            <person name="La Ragione R."/>
            <person name="Hildebrand F."/>
            <person name="Pallen M.J."/>
        </authorList>
    </citation>
    <scope>NUCLEOTIDE SEQUENCE</scope>
    <source>
        <strain evidence="5">A5-1222</strain>
    </source>
</reference>